<dbReference type="RefSeq" id="WP_090554519.1">
    <property type="nucleotide sequence ID" value="NZ_FNRA01000001.1"/>
</dbReference>
<dbReference type="Proteomes" id="UP000198850">
    <property type="component" value="Unassembled WGS sequence"/>
</dbReference>
<dbReference type="STRING" id="425514.SAMN05443550_101343"/>
<evidence type="ECO:0000256" key="3">
    <source>
        <dbReference type="PROSITE-ProRule" id="PRU10007"/>
    </source>
</evidence>
<keyword evidence="7" id="KW-1185">Reference proteome</keyword>
<dbReference type="InterPro" id="IPR016162">
    <property type="entry name" value="Ald_DH_N"/>
</dbReference>
<evidence type="ECO:0000259" key="5">
    <source>
        <dbReference type="Pfam" id="PF00171"/>
    </source>
</evidence>
<gene>
    <name evidence="6" type="ORF">SAMN05443550_101343</name>
</gene>
<dbReference type="OrthoDB" id="781568at2"/>
<organism evidence="6 7">
    <name type="scientific">Pedobacter hartonius</name>
    <dbReference type="NCBI Taxonomy" id="425514"/>
    <lineage>
        <taxon>Bacteria</taxon>
        <taxon>Pseudomonadati</taxon>
        <taxon>Bacteroidota</taxon>
        <taxon>Sphingobacteriia</taxon>
        <taxon>Sphingobacteriales</taxon>
        <taxon>Sphingobacteriaceae</taxon>
        <taxon>Pedobacter</taxon>
    </lineage>
</organism>
<dbReference type="EMBL" id="FNRA01000001">
    <property type="protein sequence ID" value="SDZ89075.1"/>
    <property type="molecule type" value="Genomic_DNA"/>
</dbReference>
<accession>A0A1H3WPJ7</accession>
<feature type="domain" description="Aldehyde dehydrogenase" evidence="5">
    <location>
        <begin position="2"/>
        <end position="453"/>
    </location>
</feature>
<name>A0A1H3WPJ7_9SPHI</name>
<dbReference type="InterPro" id="IPR029510">
    <property type="entry name" value="Ald_DH_CS_GLU"/>
</dbReference>
<protein>
    <submittedName>
        <fullName evidence="6">Succinate-semialdehyde dehydrogenase / glutarate-semialdehyde dehydrogenase</fullName>
    </submittedName>
</protein>
<dbReference type="PANTHER" id="PTHR43353">
    <property type="entry name" value="SUCCINATE-SEMIALDEHYDE DEHYDROGENASE, MITOCHONDRIAL"/>
    <property type="match status" value="1"/>
</dbReference>
<dbReference type="GO" id="GO:0009450">
    <property type="term" value="P:gamma-aminobutyric acid catabolic process"/>
    <property type="evidence" value="ECO:0007669"/>
    <property type="project" value="TreeGrafter"/>
</dbReference>
<dbReference type="Gene3D" id="3.40.309.10">
    <property type="entry name" value="Aldehyde Dehydrogenase, Chain A, domain 2"/>
    <property type="match status" value="1"/>
</dbReference>
<evidence type="ECO:0000313" key="6">
    <source>
        <dbReference type="EMBL" id="SDZ89075.1"/>
    </source>
</evidence>
<dbReference type="Pfam" id="PF00171">
    <property type="entry name" value="Aldedh"/>
    <property type="match status" value="1"/>
</dbReference>
<dbReference type="FunFam" id="3.40.605.10:FF:000005">
    <property type="entry name" value="Succinate-semialdehyde dehydrogenase I"/>
    <property type="match status" value="1"/>
</dbReference>
<dbReference type="SUPFAM" id="SSF53720">
    <property type="entry name" value="ALDH-like"/>
    <property type="match status" value="1"/>
</dbReference>
<reference evidence="6 7" key="1">
    <citation type="submission" date="2016-10" db="EMBL/GenBank/DDBJ databases">
        <authorList>
            <person name="de Groot N.N."/>
        </authorList>
    </citation>
    <scope>NUCLEOTIDE SEQUENCE [LARGE SCALE GENOMIC DNA]</scope>
    <source>
        <strain evidence="6 7">DSM 19033</strain>
    </source>
</reference>
<dbReference type="CDD" id="cd07103">
    <property type="entry name" value="ALDH_F5_SSADH_GabD"/>
    <property type="match status" value="1"/>
</dbReference>
<keyword evidence="2 4" id="KW-0560">Oxidoreductase</keyword>
<evidence type="ECO:0000256" key="4">
    <source>
        <dbReference type="RuleBase" id="RU003345"/>
    </source>
</evidence>
<dbReference type="InterPro" id="IPR050740">
    <property type="entry name" value="Aldehyde_DH_Superfamily"/>
</dbReference>
<dbReference type="Gene3D" id="3.40.605.10">
    <property type="entry name" value="Aldehyde Dehydrogenase, Chain A, domain 1"/>
    <property type="match status" value="1"/>
</dbReference>
<evidence type="ECO:0000256" key="1">
    <source>
        <dbReference type="ARBA" id="ARBA00009986"/>
    </source>
</evidence>
<proteinExistence type="inferred from homology"/>
<dbReference type="PROSITE" id="PS00687">
    <property type="entry name" value="ALDEHYDE_DEHYDR_GLU"/>
    <property type="match status" value="1"/>
</dbReference>
<evidence type="ECO:0000313" key="7">
    <source>
        <dbReference type="Proteomes" id="UP000198850"/>
    </source>
</evidence>
<dbReference type="PANTHER" id="PTHR43353:SF5">
    <property type="entry name" value="SUCCINATE-SEMIALDEHYDE DEHYDROGENASE, MITOCHONDRIAL"/>
    <property type="match status" value="1"/>
</dbReference>
<dbReference type="AlphaFoldDB" id="A0A1H3WPJ7"/>
<feature type="active site" evidence="3">
    <location>
        <position position="231"/>
    </location>
</feature>
<dbReference type="InterPro" id="IPR016163">
    <property type="entry name" value="Ald_DH_C"/>
</dbReference>
<dbReference type="FunFam" id="3.40.309.10:FF:000004">
    <property type="entry name" value="Succinate-semialdehyde dehydrogenase I"/>
    <property type="match status" value="1"/>
</dbReference>
<comment type="similarity">
    <text evidence="1 4">Belongs to the aldehyde dehydrogenase family.</text>
</comment>
<sequence>MKTIKVYNPSTGSLIDECADMTESEVKTAIERTVNAFPSWSGKLALERSALLRKWHDLVKADKEVFARLMTEENGKCLAESRAEIDYGLGFIEWYAEEGKRVYGDTIPTHDPNGAVIVTKEPIGPTASITPWNFPFMMITRKIATALAAGCTMIIKPAEDTPLTAIKLLEYARTAGIPEGVFELVTGDPKMIGSLFTADPNIRKISFTGSTQIGKLLVEQSAKTLKKLTMELGGNAPFLIFDDANIENAVKGLVSAKLRNSGQVCISPNRIYVQDTCFDQVVGLLIDAVSKIEVGDGLRDEFVVGPLINQKALDKVLKLVNTTVEKGGKVQLGGKIHDQGGLFYEPTIITDLTDDMEIHNVEIFGPVFAIYSFTTEEEAIARANDTEYGLVSYAYTENLGRAFRLSRQIQSGMVILNSGSVGTASVPFGGVKESGYGREGSYYGIEEYVEVKYTLFSGLNSH</sequence>
<dbReference type="InterPro" id="IPR016161">
    <property type="entry name" value="Ald_DH/histidinol_DH"/>
</dbReference>
<dbReference type="GO" id="GO:0004777">
    <property type="term" value="F:succinate-semialdehyde dehydrogenase (NAD+) activity"/>
    <property type="evidence" value="ECO:0007669"/>
    <property type="project" value="TreeGrafter"/>
</dbReference>
<evidence type="ECO:0000256" key="2">
    <source>
        <dbReference type="ARBA" id="ARBA00023002"/>
    </source>
</evidence>
<dbReference type="InterPro" id="IPR015590">
    <property type="entry name" value="Aldehyde_DH_dom"/>
</dbReference>